<keyword evidence="3 5" id="KW-1133">Transmembrane helix</keyword>
<accession>A0A0A3HUK0</accession>
<evidence type="ECO:0000313" key="7">
    <source>
        <dbReference type="EMBL" id="KGR73978.1"/>
    </source>
</evidence>
<dbReference type="EMBL" id="JPVO01000055">
    <property type="protein sequence ID" value="KGR73978.1"/>
    <property type="molecule type" value="Genomic_DNA"/>
</dbReference>
<dbReference type="RefSeq" id="WP_036203212.1">
    <property type="nucleotide sequence ID" value="NZ_AVCY01000001.1"/>
</dbReference>
<dbReference type="InterPro" id="IPR007016">
    <property type="entry name" value="O-antigen_ligase-rel_domated"/>
</dbReference>
<dbReference type="InterPro" id="IPR051533">
    <property type="entry name" value="WaaL-like"/>
</dbReference>
<feature type="transmembrane region" description="Helical" evidence="5">
    <location>
        <begin position="62"/>
        <end position="84"/>
    </location>
</feature>
<dbReference type="PANTHER" id="PTHR37422:SF17">
    <property type="entry name" value="O-ANTIGEN LIGASE"/>
    <property type="match status" value="1"/>
</dbReference>
<comment type="caution">
    <text evidence="7">The sequence shown here is derived from an EMBL/GenBank/DDBJ whole genome shotgun (WGS) entry which is preliminary data.</text>
</comment>
<dbReference type="GO" id="GO:0016020">
    <property type="term" value="C:membrane"/>
    <property type="evidence" value="ECO:0007669"/>
    <property type="project" value="UniProtKB-SubCell"/>
</dbReference>
<feature type="transmembrane region" description="Helical" evidence="5">
    <location>
        <begin position="115"/>
        <end position="137"/>
    </location>
</feature>
<feature type="transmembrane region" description="Helical" evidence="5">
    <location>
        <begin position="90"/>
        <end position="108"/>
    </location>
</feature>
<evidence type="ECO:0000256" key="3">
    <source>
        <dbReference type="ARBA" id="ARBA00022989"/>
    </source>
</evidence>
<evidence type="ECO:0000256" key="5">
    <source>
        <dbReference type="SAM" id="Phobius"/>
    </source>
</evidence>
<evidence type="ECO:0000259" key="6">
    <source>
        <dbReference type="Pfam" id="PF04932"/>
    </source>
</evidence>
<evidence type="ECO:0000313" key="8">
    <source>
        <dbReference type="Proteomes" id="UP000030408"/>
    </source>
</evidence>
<keyword evidence="4 5" id="KW-0472">Membrane</keyword>
<feature type="transmembrane region" description="Helical" evidence="5">
    <location>
        <begin position="204"/>
        <end position="221"/>
    </location>
</feature>
<evidence type="ECO:0000256" key="1">
    <source>
        <dbReference type="ARBA" id="ARBA00004141"/>
    </source>
</evidence>
<reference evidence="7 8" key="1">
    <citation type="submission" date="2014-02" db="EMBL/GenBank/DDBJ databases">
        <title>Draft genome sequence of Lysinibacillus sinduriensis JCM 15800.</title>
        <authorList>
            <person name="Zhang F."/>
            <person name="Wang G."/>
            <person name="Zhang L."/>
        </authorList>
    </citation>
    <scope>NUCLEOTIDE SEQUENCE [LARGE SCALE GENOMIC DNA]</scope>
    <source>
        <strain evidence="7 8">JCM 15800</strain>
    </source>
</reference>
<protein>
    <recommendedName>
        <fullName evidence="6">O-antigen ligase-related domain-containing protein</fullName>
    </recommendedName>
</protein>
<organism evidence="7 8">
    <name type="scientific">Ureibacillus sinduriensis BLB-1 = JCM 15800</name>
    <dbReference type="NCBI Taxonomy" id="1384057"/>
    <lineage>
        <taxon>Bacteria</taxon>
        <taxon>Bacillati</taxon>
        <taxon>Bacillota</taxon>
        <taxon>Bacilli</taxon>
        <taxon>Bacillales</taxon>
        <taxon>Caryophanaceae</taxon>
        <taxon>Ureibacillus</taxon>
    </lineage>
</organism>
<keyword evidence="2 5" id="KW-0812">Transmembrane</keyword>
<dbReference type="STRING" id="1384057.CD33_18400"/>
<evidence type="ECO:0000256" key="4">
    <source>
        <dbReference type="ARBA" id="ARBA00023136"/>
    </source>
</evidence>
<feature type="transmembrane region" description="Helical" evidence="5">
    <location>
        <begin position="357"/>
        <end position="375"/>
    </location>
</feature>
<dbReference type="Proteomes" id="UP000030408">
    <property type="component" value="Unassembled WGS sequence"/>
</dbReference>
<dbReference type="PANTHER" id="PTHR37422">
    <property type="entry name" value="TEICHURONIC ACID BIOSYNTHESIS PROTEIN TUAE"/>
    <property type="match status" value="1"/>
</dbReference>
<feature type="transmembrane region" description="Helical" evidence="5">
    <location>
        <begin position="157"/>
        <end position="175"/>
    </location>
</feature>
<comment type="subcellular location">
    <subcellularLocation>
        <location evidence="1">Membrane</location>
        <topology evidence="1">Multi-pass membrane protein</topology>
    </subcellularLocation>
</comment>
<gene>
    <name evidence="7" type="ORF">CD33_18400</name>
</gene>
<feature type="transmembrane region" description="Helical" evidence="5">
    <location>
        <begin position="29"/>
        <end position="50"/>
    </location>
</feature>
<evidence type="ECO:0000256" key="2">
    <source>
        <dbReference type="ARBA" id="ARBA00022692"/>
    </source>
</evidence>
<feature type="transmembrane region" description="Helical" evidence="5">
    <location>
        <begin position="182"/>
        <end position="198"/>
    </location>
</feature>
<feature type="transmembrane region" description="Helical" evidence="5">
    <location>
        <begin position="7"/>
        <end position="23"/>
    </location>
</feature>
<dbReference type="Pfam" id="PF04932">
    <property type="entry name" value="Wzy_C"/>
    <property type="match status" value="1"/>
</dbReference>
<feature type="transmembrane region" description="Helical" evidence="5">
    <location>
        <begin position="326"/>
        <end position="345"/>
    </location>
</feature>
<proteinExistence type="predicted"/>
<dbReference type="OrthoDB" id="104748at2"/>
<sequence length="424" mass="47994">MKLFKHLLSGEVWFVLFLFSGAFKESLNLQIDIAIVFFILTFFSVVFRFAKNPTVTKYSITPLVFFVFLICIVIISYLYTLGTLNADEKIIKFLVLTVPSFLFPLILIRDKESLIKFLSTIAILSVALSIISLPMIFQKGSELGFVGFNGGNYQGLARINGIGLIILFIFGLFRAKSKLRQTLYVVASLIVSFSLLGTGSRMPLLAFAIVLIYFVFSSIRIERGKILYRKELKFALIIAPVLILILIILGKDGYFNSILYRFEVLFSNEGGESTEARMERFITAFEIWGDYPIFGGGIGSFGMLYHGYEYSDYPHNIFLEFLSEQGLIGFMVFCLLFLLVIYRGLIIYRKKQKEMDTVQLVLVCCFVYYFFNALVSGDINGNRMLFTLLAIIAVSPYLNKSIESHKSIGLTGSKAQHKSQKSTS</sequence>
<feature type="domain" description="O-antigen ligase-related" evidence="6">
    <location>
        <begin position="187"/>
        <end position="334"/>
    </location>
</feature>
<dbReference type="AlphaFoldDB" id="A0A0A3HUK0"/>
<keyword evidence="8" id="KW-1185">Reference proteome</keyword>
<dbReference type="eggNOG" id="COG3307">
    <property type="taxonomic scope" value="Bacteria"/>
</dbReference>
<feature type="transmembrane region" description="Helical" evidence="5">
    <location>
        <begin position="233"/>
        <end position="250"/>
    </location>
</feature>
<name>A0A0A3HUK0_9BACL</name>